<organism evidence="2 3">
    <name type="scientific">Lobosporangium transversale</name>
    <dbReference type="NCBI Taxonomy" id="64571"/>
    <lineage>
        <taxon>Eukaryota</taxon>
        <taxon>Fungi</taxon>
        <taxon>Fungi incertae sedis</taxon>
        <taxon>Mucoromycota</taxon>
        <taxon>Mortierellomycotina</taxon>
        <taxon>Mortierellomycetes</taxon>
        <taxon>Mortierellales</taxon>
        <taxon>Mortierellaceae</taxon>
        <taxon>Lobosporangium</taxon>
    </lineage>
</organism>
<dbReference type="STRING" id="64571.A0A1Y2H1U6"/>
<evidence type="ECO:0000313" key="2">
    <source>
        <dbReference type="EMBL" id="ORZ28549.1"/>
    </source>
</evidence>
<dbReference type="GeneID" id="33568122"/>
<evidence type="ECO:0000313" key="3">
    <source>
        <dbReference type="Proteomes" id="UP000193648"/>
    </source>
</evidence>
<dbReference type="AlphaFoldDB" id="A0A1Y2H1U6"/>
<dbReference type="RefSeq" id="XP_021886234.1">
    <property type="nucleotide sequence ID" value="XM_022026279.1"/>
</dbReference>
<reference evidence="2 3" key="1">
    <citation type="submission" date="2016-07" db="EMBL/GenBank/DDBJ databases">
        <title>Pervasive Adenine N6-methylation of Active Genes in Fungi.</title>
        <authorList>
            <consortium name="DOE Joint Genome Institute"/>
            <person name="Mondo S.J."/>
            <person name="Dannebaum R.O."/>
            <person name="Kuo R.C."/>
            <person name="Labutti K."/>
            <person name="Haridas S."/>
            <person name="Kuo A."/>
            <person name="Salamov A."/>
            <person name="Ahrendt S.R."/>
            <person name="Lipzen A."/>
            <person name="Sullivan W."/>
            <person name="Andreopoulos W.B."/>
            <person name="Clum A."/>
            <person name="Lindquist E."/>
            <person name="Daum C."/>
            <person name="Ramamoorthy G.K."/>
            <person name="Gryganskyi A."/>
            <person name="Culley D."/>
            <person name="Magnuson J.K."/>
            <person name="James T.Y."/>
            <person name="O'Malley M.A."/>
            <person name="Stajich J.E."/>
            <person name="Spatafora J.W."/>
            <person name="Visel A."/>
            <person name="Grigoriev I.V."/>
        </authorList>
    </citation>
    <scope>NUCLEOTIDE SEQUENCE [LARGE SCALE GENOMIC DNA]</scope>
    <source>
        <strain evidence="2 3">NRRL 3116</strain>
    </source>
</reference>
<dbReference type="PANTHER" id="PTHR11102:SF160">
    <property type="entry name" value="ERAD-ASSOCIATED E3 UBIQUITIN-PROTEIN LIGASE COMPONENT HRD3"/>
    <property type="match status" value="1"/>
</dbReference>
<gene>
    <name evidence="2" type="ORF">BCR41DRAFT_367173</name>
</gene>
<dbReference type="InterPro" id="IPR011990">
    <property type="entry name" value="TPR-like_helical_dom_sf"/>
</dbReference>
<dbReference type="SUPFAM" id="SSF81901">
    <property type="entry name" value="HCP-like"/>
    <property type="match status" value="1"/>
</dbReference>
<comment type="caution">
    <text evidence="2">The sequence shown here is derived from an EMBL/GenBank/DDBJ whole genome shotgun (WGS) entry which is preliminary data.</text>
</comment>
<keyword evidence="3" id="KW-1185">Reference proteome</keyword>
<evidence type="ECO:0000256" key="1">
    <source>
        <dbReference type="ARBA" id="ARBA00038101"/>
    </source>
</evidence>
<proteinExistence type="inferred from homology"/>
<dbReference type="Proteomes" id="UP000193648">
    <property type="component" value="Unassembled WGS sequence"/>
</dbReference>
<protein>
    <submittedName>
        <fullName evidence="2">Uncharacterized protein</fullName>
    </submittedName>
</protein>
<sequence length="118" mass="13501">MAKVPQDYVIATDWLKAVNQDKTTAQSDLGYMHTQCKEASQDYSIVVDWHLNTAKQGHDTAQYYLGYMYEHNKAVPKDYSIALECYQKTSSQGYVDALYLRSLMNQAPKDHVNRSIDA</sequence>
<name>A0A1Y2H1U6_9FUNG</name>
<dbReference type="SMART" id="SM00671">
    <property type="entry name" value="SEL1"/>
    <property type="match status" value="2"/>
</dbReference>
<accession>A0A1Y2H1U6</accession>
<dbReference type="OrthoDB" id="272077at2759"/>
<dbReference type="Gene3D" id="1.25.40.10">
    <property type="entry name" value="Tetratricopeptide repeat domain"/>
    <property type="match status" value="1"/>
</dbReference>
<dbReference type="EMBL" id="MCFF01000002">
    <property type="protein sequence ID" value="ORZ28549.1"/>
    <property type="molecule type" value="Genomic_DNA"/>
</dbReference>
<dbReference type="Pfam" id="PF08238">
    <property type="entry name" value="Sel1"/>
    <property type="match status" value="2"/>
</dbReference>
<dbReference type="InterPro" id="IPR050767">
    <property type="entry name" value="Sel1_AlgK"/>
</dbReference>
<dbReference type="InParanoid" id="A0A1Y2H1U6"/>
<comment type="similarity">
    <text evidence="1">Belongs to the sel-1 family.</text>
</comment>
<dbReference type="InterPro" id="IPR006597">
    <property type="entry name" value="Sel1-like"/>
</dbReference>
<dbReference type="PANTHER" id="PTHR11102">
    <property type="entry name" value="SEL-1-LIKE PROTEIN"/>
    <property type="match status" value="1"/>
</dbReference>